<evidence type="ECO:0008006" key="4">
    <source>
        <dbReference type="Google" id="ProtNLM"/>
    </source>
</evidence>
<feature type="compositionally biased region" description="Basic and acidic residues" evidence="1">
    <location>
        <begin position="2222"/>
        <end position="2235"/>
    </location>
</feature>
<feature type="compositionally biased region" description="Low complexity" evidence="1">
    <location>
        <begin position="1741"/>
        <end position="1753"/>
    </location>
</feature>
<protein>
    <recommendedName>
        <fullName evidence="4">KICSTOR complex protein SZT2</fullName>
    </recommendedName>
</protein>
<keyword evidence="3" id="KW-1185">Reference proteome</keyword>
<evidence type="ECO:0000313" key="3">
    <source>
        <dbReference type="Proteomes" id="UP000728185"/>
    </source>
</evidence>
<evidence type="ECO:0000256" key="1">
    <source>
        <dbReference type="SAM" id="MobiDB-lite"/>
    </source>
</evidence>
<accession>A0A8E0S3N8</accession>
<dbReference type="PANTHER" id="PTHR14918:SF3">
    <property type="entry name" value="KICSTOR COMPLEX PROTEIN SZT2"/>
    <property type="match status" value="1"/>
</dbReference>
<feature type="compositionally biased region" description="Low complexity" evidence="1">
    <location>
        <begin position="2421"/>
        <end position="2434"/>
    </location>
</feature>
<feature type="region of interest" description="Disordered" evidence="1">
    <location>
        <begin position="2419"/>
        <end position="2467"/>
    </location>
</feature>
<sequence>MNSCDIIVEKLYATPCHTITVEQLSFWYISHLKQRFVYSPEHRAFHFVCPASERQNEAVDYFLHSMVEIVSVLPFCRKQRQQPQQQTTLNFMFDSDTKIFCLRPEQKYVIIVDFSSSIFHASNDGDCYLNDALHILESVVRQLAGAPRAFIPGANYSLRQLKISLSIIAVLPNQRCYTLLSGWLVNTCELPVKIRHISRLLMKIERDLLQHSSQATKSRECSTNSLTDILKHGILAASSLAPNNEFCSMLIITDGCLSVSNVEILDRSLTHLRSEGIRCSFVLLNNPSLLSTSESEGSALCFIKRMNVCLPQADLCSLVAHSTSGFCVNTSDSTLSITDSYGSWHEFLELLITTRLVCRHDALDGNLDWVPAGTLETQRRLVRASLPVILVARLRDGYKLRYVQLLRCGNRGNTESNGPLSKPNAESQANGTDRSSIQRLTNFVELELTMLWKVGITFTIHIRGLWPDIHRINELMKNFFVLHDGVPDSNVPPQVKTHMIEGYPANNLHVCYVSFSISANYSFLHEVTCKRKYPVQNVNRASTISRFVMYHRHLSVTDQQIEHVFKFWYFKTLSKTSGQLPSGSPSVFTVIPDTSGKLIVVPSLLAHRLNGDPDRTLTIGENKSQFFHFWRLFIERDLLECYRWLEIRNIFGILEHDSPLSTNLHLPPEGDRYTASVACRQSLDRLHAFLSHWCTFTLLENSVYVRILSLGDDEAVHFSSCLADVPVALESQSSTISSDIKFSNQLPPTLSERLSFFCVVRVELKIPEFCLRVGFVLGTLPQIQNEVMSQLKEQISALRFLPRGRQAIPKSRHKSGAPLPTSEWNSVPPLQRSWEDIPCCTIFQNRLDRLVVNTGIWSKRLFIGYRSPTPRDSLSGINHSDGVEGLVDQQFKDFCSLGGFQRPGLDLSLLAQHLHHESKIWVIQPTTFSDEALRLLFCSLLNLRFQEGFHLVRVGPQTGFVSLATEISLCPSNKETEVKCLVQYQLYPLGDARLSDTDVTGDSSFSVMDIGLKEAITRVIMDQKNKCSSKGSTTVSIFDVPYDASERLTHPFKLVQLVTELWIQPIEGRITSCQREIHHWNGSTIAELAEHIFEVDRRCVVAYATLERLGTVVNSCISFPSPTIALNAAADESIAHVKLESVLGSLAPEASVEWAQTSLSSLAALSPQLILLYSLLESCSFEEFDPRSGSNSDPNNFLLSQFCDFLTGTGEAREIYLSPKDSEEYTMHLLANKDMNGSKQFSGDLYPQWRCFILPGSTVSDTICGCIPADDFTCNPLLTIVFVPKSFRDASNYIVRRFVADIGAVTYPPDASFFPAFVYACSRAYLSFLIDDRWTYQVPPTLFFDLRYNMSQESRSACASHPVLSGPMLDPPDNFVAVGRQNLRLTWELNSLWISLNNTIRYVSRLHLDSFIFSVYHCLNKRITIADKDVEFVLQKAESYASSAVFSVNLSPLLLLTCEQFSSGLQEWLQQSSDDYSPSSDDRLSVVLSNRESNSSFSGPTLHLPINPKDRVLRPACSCWHSKTTKYRHIVNHYLLRLENHNGLFILSKAPFSSQNNSTEKCPNEDELDTSNKIFQSANMNSELTHSEDSTDNESENATKIENDCQKMEANKKRNMVDTPEDRLFNMVSQWFVRSAGLNEIEGPVFIKLIGLVSYNAQSFSVQLNDGLPLFCFNHIRNALVELITMNADTSTLDKLSVDLFALKFDIHLSVWHWPRHFCSQIAYQPDKNVTIAYAHSPNRMDSSPPDSSPMPDTTKQYNSPLALEDALETLSSWFRQPGLSELTNSQKSTISQFVCRLLWQFQEDIVCSLRAIKPILVHSIEFVLRHIEDTSRLCRTPLFEQCGLLCTEDYSTISDGKQMKFLSGKSVLDSAPHRKFTYDIAKKYPKRFVDPRKLIKIDRIPLEFVVFSSETFTYFVRQFEKIFISSDASLEYLDGYYYLRPSNMHTKMSAADTGHSRIISNSPRPELRASLHTKSDTACGSLLETILRRRSFDQGCFTTRLARRSRAANYPNGGLWSSVKTHSRKLSFFTSIVRENHDHLDNNQMPSSLGYEGDTSDLGEVHEELTPGSCPARIPCQLRTKRANGIRANSEGSQASLRFTRPRGSCQQEVLPYWLIFRLCVNSVSLFYHHSDSLLESGCVGPLEETNIDPSHDSRMTFTSSNSNPFYFACKSIHAVIKLVNQRILLNKLRNEGICDELLMPKLSDPLKDQASSRKGIRPIMGDKHFKSPVERSRTLQSPGRRNRRAQQFRPIASSSGDSSGEETAPAYEMRINRERKTRTSLSLSVTNRISPHTGCSSSTAWFPGSFACPIQMVSYLRLHPRILAATAHVSQKDKGRQIVSALRCLLEKPAITNRPDMFFLIDQATRGSSSEPLNNQPSSADKVSSLDEFPVFYMILKGGTSQSFKSDPVGSLVHDKTRLSAPTTAESASAELESMDEPQLSGVDDSKSTLGTTKATQSSSPVHPSSCLHKTSDLVLQITLHGIDTPSLRLCNFVRQMLQQFLDDLILQHFSDGLSRNAINRLSVDDLSFLSNRQPLVPQQKCLIALPRFLLNPLELFSNSTYRSHQLVLAFCHYFRQNLSLFLTAVKLDSSAHSLVGDELMELFLYNRPRAQGVAKPGVATLLFQLIIANVSPDGSLETEPYRIVDWTLPCQQIPIAGTCRTVTLEQLQRAVSDVCDYTDSDHKFLTSSASETRLIISVRLWQRGDADIKRLKNRVQTAITHSLYDLITEFFVLTSPVKLYEPIDTPAVNTNIAPGDSYKSKTSVQMNPHLTSVVWPWLAEGKLIDSPLVLKIEVPLFSGILMDQFLVDFLNPFNSSLKQPVSIFDGDGSVTTRFSQNMTSSPIGTANPTTLFGSDTSLSEIFFHVFFKKNRPTDGYWLKQQQQQQQQQQYRNKIPYGSASMRPGVKHEYLVVGKNILAWRWFVQRVSQSPGCGVGTRELPDRFRSDRYTPMDSDVLLRLQSLQVTVQVPVRCASIRNTDVPSAVPDQLTNRSHTDESALISTRLQTPALISSTTATTNITNLGGWHLTPGGLATELSSSGLPATSRFPEFCPVQLSCSGIAQSTEFNISPRASTAITVQQQSSPTQPSFPGHQGPPTFSNDLRDTAQSSATDELLVPMIVRVPRQGLCFIKFTSRLITVYIYNWSKEETDRLSGRLTSLAD</sequence>
<feature type="region of interest" description="Disordered" evidence="1">
    <location>
        <begin position="414"/>
        <end position="433"/>
    </location>
</feature>
<proteinExistence type="predicted"/>
<dbReference type="PANTHER" id="PTHR14918">
    <property type="entry name" value="KICSTOR COMPLEX PROTEIN SZT2"/>
    <property type="match status" value="1"/>
</dbReference>
<gene>
    <name evidence="2" type="ORF">FBUS_07309</name>
</gene>
<dbReference type="GO" id="GO:0005777">
    <property type="term" value="C:peroxisome"/>
    <property type="evidence" value="ECO:0007669"/>
    <property type="project" value="InterPro"/>
</dbReference>
<dbReference type="OrthoDB" id="43547at2759"/>
<dbReference type="Proteomes" id="UP000728185">
    <property type="component" value="Unassembled WGS sequence"/>
</dbReference>
<dbReference type="EMBL" id="LUCM01000259">
    <property type="protein sequence ID" value="KAA0200832.1"/>
    <property type="molecule type" value="Genomic_DNA"/>
</dbReference>
<organism evidence="2 3">
    <name type="scientific">Fasciolopsis buskii</name>
    <dbReference type="NCBI Taxonomy" id="27845"/>
    <lineage>
        <taxon>Eukaryota</taxon>
        <taxon>Metazoa</taxon>
        <taxon>Spiralia</taxon>
        <taxon>Lophotrochozoa</taxon>
        <taxon>Platyhelminthes</taxon>
        <taxon>Trematoda</taxon>
        <taxon>Digenea</taxon>
        <taxon>Plagiorchiida</taxon>
        <taxon>Echinostomata</taxon>
        <taxon>Echinostomatoidea</taxon>
        <taxon>Fasciolidae</taxon>
        <taxon>Fasciolopsis</taxon>
    </lineage>
</organism>
<dbReference type="InterPro" id="IPR033228">
    <property type="entry name" value="SZT2"/>
</dbReference>
<feature type="region of interest" description="Disordered" evidence="1">
    <location>
        <begin position="2209"/>
        <end position="2269"/>
    </location>
</feature>
<name>A0A8E0S3N8_9TREM</name>
<feature type="region of interest" description="Disordered" evidence="1">
    <location>
        <begin position="3078"/>
        <end position="3106"/>
    </location>
</feature>
<feature type="region of interest" description="Disordered" evidence="1">
    <location>
        <begin position="1736"/>
        <end position="1756"/>
    </location>
</feature>
<feature type="compositionally biased region" description="Polar residues" evidence="1">
    <location>
        <begin position="2450"/>
        <end position="2465"/>
    </location>
</feature>
<reference evidence="2" key="1">
    <citation type="submission" date="2019-05" db="EMBL/GenBank/DDBJ databases">
        <title>Annotation for the trematode Fasciolopsis buski.</title>
        <authorList>
            <person name="Choi Y.-J."/>
        </authorList>
    </citation>
    <scope>NUCLEOTIDE SEQUENCE</scope>
    <source>
        <strain evidence="2">HT</strain>
        <tissue evidence="2">Whole worm</tissue>
    </source>
</reference>
<comment type="caution">
    <text evidence="2">The sequence shown here is derived from an EMBL/GenBank/DDBJ whole genome shotgun (WGS) entry which is preliminary data.</text>
</comment>
<feature type="compositionally biased region" description="Low complexity" evidence="1">
    <location>
        <begin position="3082"/>
        <end position="3093"/>
    </location>
</feature>
<evidence type="ECO:0000313" key="2">
    <source>
        <dbReference type="EMBL" id="KAA0200832.1"/>
    </source>
</evidence>